<evidence type="ECO:0000313" key="1">
    <source>
        <dbReference type="EMBL" id="MEB3749950.1"/>
    </source>
</evidence>
<proteinExistence type="predicted"/>
<accession>A0ABU6BDF4</accession>
<name>A0ABU6BDF4_9BACL</name>
<comment type="caution">
    <text evidence="1">The sequence shown here is derived from an EMBL/GenBank/DDBJ whole genome shotgun (WGS) entry which is preliminary data.</text>
</comment>
<evidence type="ECO:0000313" key="2">
    <source>
        <dbReference type="Proteomes" id="UP000029267"/>
    </source>
</evidence>
<keyword evidence="2" id="KW-1185">Reference proteome</keyword>
<sequence length="49" mass="5755">MKRIPKDVVATFSIVAFDPATGGARHRCSIKIFRCRRRAQRTMRRSIRH</sequence>
<reference evidence="1 2" key="1">
    <citation type="journal article" date="2014" name="Genome Announc.">
        <title>Draft Genome Sequence of Geobacillus icigianus Strain G1w1T Isolated from Hot Springs in the Valley of Geysers, Kamchatka (Russian Federation).</title>
        <authorList>
            <person name="Bryanskaya A.V."/>
            <person name="Rozanov A.S."/>
            <person name="Logacheva M.D."/>
            <person name="Kotenko A.V."/>
            <person name="Peltek S.E."/>
        </authorList>
    </citation>
    <scope>NUCLEOTIDE SEQUENCE [LARGE SCALE GENOMIC DNA]</scope>
    <source>
        <strain evidence="1 2">G1w1</strain>
    </source>
</reference>
<gene>
    <name evidence="1" type="ORF">EP10_000789</name>
</gene>
<dbReference type="Proteomes" id="UP000029267">
    <property type="component" value="Unassembled WGS sequence"/>
</dbReference>
<protein>
    <submittedName>
        <fullName evidence="1">Uncharacterized protein</fullName>
    </submittedName>
</protein>
<organism evidence="1 2">
    <name type="scientific">Geobacillus icigianus</name>
    <dbReference type="NCBI Taxonomy" id="1430331"/>
    <lineage>
        <taxon>Bacteria</taxon>
        <taxon>Bacillati</taxon>
        <taxon>Bacillota</taxon>
        <taxon>Bacilli</taxon>
        <taxon>Bacillales</taxon>
        <taxon>Anoxybacillaceae</taxon>
        <taxon>Geobacillus</taxon>
    </lineage>
</organism>
<dbReference type="EMBL" id="JPYA02000001">
    <property type="protein sequence ID" value="MEB3749950.1"/>
    <property type="molecule type" value="Genomic_DNA"/>
</dbReference>